<accession>A0ACB8TP11</accession>
<dbReference type="EMBL" id="MU274954">
    <property type="protein sequence ID" value="KAI0083731.1"/>
    <property type="molecule type" value="Genomic_DNA"/>
</dbReference>
<name>A0ACB8TP11_9APHY</name>
<keyword evidence="2" id="KW-1185">Reference proteome</keyword>
<dbReference type="Proteomes" id="UP001055072">
    <property type="component" value="Unassembled WGS sequence"/>
</dbReference>
<proteinExistence type="predicted"/>
<protein>
    <submittedName>
        <fullName evidence="1">Uncharacterized protein</fullName>
    </submittedName>
</protein>
<comment type="caution">
    <text evidence="1">The sequence shown here is derived from an EMBL/GenBank/DDBJ whole genome shotgun (WGS) entry which is preliminary data.</text>
</comment>
<sequence length="802" mass="91260">MPAGSLVYTVDVYNIYSLARSLTVQRPSDSISPALDLMRHGYLAKSPTKPTVAVSISTLELLYRLRQRKASFSIEAFAKVVCDFYNMPYRRHLREIFSDTFEIYLRIVRGIRKKVHQTLGWDGTDWRVQNACPACCYSLDDEPSLQFSRLLAMDGNNSLKRMAVNAQRIAADTRELDDSDYFLSRSFVNRFANEVRGRGTKGPRVRHDGDGSDDEIYEDYSGPLKLALCVRNWKSAAQESNKKMWAMFEESGIFASACRHGSILWIADMVCSGELAKYPLAIVAKALESLDPKLLIGYDIGCSFQTTVSTTSLGSAFTTSESRFCVCAFHAYSHCHTCQLQYHPNIVPGAGLEDLETMERVFSAMNELASVTRYASPYRRHLFMEAYLRQWDEDKYLNLGTFILNNYKQALEIVHQDSAALSEAMISLDISNDDLDQFEKEEAEFFSQAGTEDPHDLRAVAYVERLQELSNLEPTRAQANARFISYAPSGPDYNYSYELAATRRLETERRHANERYDRVYGDVCALELEMGISIRWTPSTPEYIEAVKYMKERKYHRAIAKLQKLVTQRLFELQKLNVAQTGYKMRTHISKSLKTRCTAIQSALATYNAAAAALDPPRPPLDWAKVGGYQFLEEFALLQDTRNDVRQKRWAESAVRSAIKQRHRIRRAYEEIQRLNVETRRLHTSIRDQYALFEATRARLKAANDPLLGAVEDFMERRENINLQLLRRVQEIYSLPGYTGCKSCGFRHGTRPTDAGSLSDGLTPSRVPDSDDPDDNVDVLEGDEEQQALGNVLEFISSLGMT</sequence>
<evidence type="ECO:0000313" key="2">
    <source>
        <dbReference type="Proteomes" id="UP001055072"/>
    </source>
</evidence>
<gene>
    <name evidence="1" type="ORF">BDY19DRAFT_899813</name>
</gene>
<evidence type="ECO:0000313" key="1">
    <source>
        <dbReference type="EMBL" id="KAI0083731.1"/>
    </source>
</evidence>
<reference evidence="1" key="1">
    <citation type="journal article" date="2021" name="Environ. Microbiol.">
        <title>Gene family expansions and transcriptome signatures uncover fungal adaptations to wood decay.</title>
        <authorList>
            <person name="Hage H."/>
            <person name="Miyauchi S."/>
            <person name="Viragh M."/>
            <person name="Drula E."/>
            <person name="Min B."/>
            <person name="Chaduli D."/>
            <person name="Navarro D."/>
            <person name="Favel A."/>
            <person name="Norest M."/>
            <person name="Lesage-Meessen L."/>
            <person name="Balint B."/>
            <person name="Merenyi Z."/>
            <person name="de Eugenio L."/>
            <person name="Morin E."/>
            <person name="Martinez A.T."/>
            <person name="Baldrian P."/>
            <person name="Stursova M."/>
            <person name="Martinez M.J."/>
            <person name="Novotny C."/>
            <person name="Magnuson J.K."/>
            <person name="Spatafora J.W."/>
            <person name="Maurice S."/>
            <person name="Pangilinan J."/>
            <person name="Andreopoulos W."/>
            <person name="LaButti K."/>
            <person name="Hundley H."/>
            <person name="Na H."/>
            <person name="Kuo A."/>
            <person name="Barry K."/>
            <person name="Lipzen A."/>
            <person name="Henrissat B."/>
            <person name="Riley R."/>
            <person name="Ahrendt S."/>
            <person name="Nagy L.G."/>
            <person name="Grigoriev I.V."/>
            <person name="Martin F."/>
            <person name="Rosso M.N."/>
        </authorList>
    </citation>
    <scope>NUCLEOTIDE SEQUENCE</scope>
    <source>
        <strain evidence="1">CBS 384.51</strain>
    </source>
</reference>
<organism evidence="1 2">
    <name type="scientific">Irpex rosettiformis</name>
    <dbReference type="NCBI Taxonomy" id="378272"/>
    <lineage>
        <taxon>Eukaryota</taxon>
        <taxon>Fungi</taxon>
        <taxon>Dikarya</taxon>
        <taxon>Basidiomycota</taxon>
        <taxon>Agaricomycotina</taxon>
        <taxon>Agaricomycetes</taxon>
        <taxon>Polyporales</taxon>
        <taxon>Irpicaceae</taxon>
        <taxon>Irpex</taxon>
    </lineage>
</organism>